<proteinExistence type="predicted"/>
<name>A0A0K9GSI8_9BACI</name>
<dbReference type="EMBL" id="LFZW01000001">
    <property type="protein sequence ID" value="KMY49576.1"/>
    <property type="molecule type" value="Genomic_DNA"/>
</dbReference>
<reference evidence="2" key="1">
    <citation type="submission" date="2015-07" db="EMBL/GenBank/DDBJ databases">
        <title>Genome sequencing project for genomic taxonomy and phylogenomics of Bacillus-like bacteria.</title>
        <authorList>
            <person name="Liu B."/>
            <person name="Wang J."/>
            <person name="Zhu Y."/>
            <person name="Liu G."/>
            <person name="Chen Q."/>
            <person name="Chen Z."/>
            <person name="Lan J."/>
            <person name="Che J."/>
            <person name="Ge C."/>
            <person name="Shi H."/>
            <person name="Pan Z."/>
            <person name="Liu X."/>
        </authorList>
    </citation>
    <scope>NUCLEOTIDE SEQUENCE [LARGE SCALE GENOMIC DNA]</scope>
    <source>
        <strain evidence="2">FJAT-27997</strain>
    </source>
</reference>
<dbReference type="Proteomes" id="UP000037146">
    <property type="component" value="Unassembled WGS sequence"/>
</dbReference>
<dbReference type="AlphaFoldDB" id="A0A0K9GSI8"/>
<dbReference type="PATRIC" id="fig|1679170.3.peg.1819"/>
<evidence type="ECO:0000313" key="2">
    <source>
        <dbReference type="Proteomes" id="UP000037146"/>
    </source>
</evidence>
<evidence type="ECO:0000313" key="1">
    <source>
        <dbReference type="EMBL" id="KMY49576.1"/>
    </source>
</evidence>
<keyword evidence="2" id="KW-1185">Reference proteome</keyword>
<dbReference type="RefSeq" id="WP_049680910.1">
    <property type="nucleotide sequence ID" value="NZ_LFZW01000001.1"/>
</dbReference>
<comment type="caution">
    <text evidence="1">The sequence shown here is derived from an EMBL/GenBank/DDBJ whole genome shotgun (WGS) entry which is preliminary data.</text>
</comment>
<protein>
    <submittedName>
        <fullName evidence="1">Uncharacterized protein</fullName>
    </submittedName>
</protein>
<dbReference type="OrthoDB" id="9894404at2"/>
<organism evidence="1 2">
    <name type="scientific">Peribacillus loiseleuriae</name>
    <dbReference type="NCBI Taxonomy" id="1679170"/>
    <lineage>
        <taxon>Bacteria</taxon>
        <taxon>Bacillati</taxon>
        <taxon>Bacillota</taxon>
        <taxon>Bacilli</taxon>
        <taxon>Bacillales</taxon>
        <taxon>Bacillaceae</taxon>
        <taxon>Peribacillus</taxon>
    </lineage>
</organism>
<accession>A0A0K9GSI8</accession>
<gene>
    <name evidence="1" type="ORF">AC625_08485</name>
</gene>
<sequence>MFDKNTYTISEIDEKHIPSEQIDLANKNPITTSGRDRQGYSIQINEFALEPIPTNVHWGLLEARLSGCNYLIKNLNYKPNSIFKSICYTGDREIDPQECYFQVVKR</sequence>